<dbReference type="Proteomes" id="UP000652219">
    <property type="component" value="Unassembled WGS sequence"/>
</dbReference>
<organism evidence="2 3">
    <name type="scientific">Colletotrichum sojae</name>
    <dbReference type="NCBI Taxonomy" id="2175907"/>
    <lineage>
        <taxon>Eukaryota</taxon>
        <taxon>Fungi</taxon>
        <taxon>Dikarya</taxon>
        <taxon>Ascomycota</taxon>
        <taxon>Pezizomycotina</taxon>
        <taxon>Sordariomycetes</taxon>
        <taxon>Hypocreomycetidae</taxon>
        <taxon>Glomerellales</taxon>
        <taxon>Glomerellaceae</taxon>
        <taxon>Colletotrichum</taxon>
        <taxon>Colletotrichum orchidearum species complex</taxon>
    </lineage>
</organism>
<dbReference type="EMBL" id="WIGN01000093">
    <property type="protein sequence ID" value="KAF6809969.1"/>
    <property type="molecule type" value="Genomic_DNA"/>
</dbReference>
<comment type="caution">
    <text evidence="2">The sequence shown here is derived from an EMBL/GenBank/DDBJ whole genome shotgun (WGS) entry which is preliminary data.</text>
</comment>
<feature type="region of interest" description="Disordered" evidence="1">
    <location>
        <begin position="72"/>
        <end position="91"/>
    </location>
</feature>
<keyword evidence="3" id="KW-1185">Reference proteome</keyword>
<sequence>MSLCAVADKRAVSPQPSVRMPAAASWLFLFARWWHICPQGQGERAPRPQADGLGVSAIDGEIARVRQAHPNKELEWSARQPKERLGVEEGG</sequence>
<dbReference type="AlphaFoldDB" id="A0A8H6JBB0"/>
<name>A0A8H6JBB0_9PEZI</name>
<evidence type="ECO:0000313" key="3">
    <source>
        <dbReference type="Proteomes" id="UP000652219"/>
    </source>
</evidence>
<gene>
    <name evidence="2" type="ORF">CSOJ01_06580</name>
</gene>
<evidence type="ECO:0000256" key="1">
    <source>
        <dbReference type="SAM" id="MobiDB-lite"/>
    </source>
</evidence>
<proteinExistence type="predicted"/>
<reference evidence="2 3" key="1">
    <citation type="journal article" date="2020" name="Phytopathology">
        <title>Genome Sequence Resources of Colletotrichum truncatum, C. plurivorum, C. musicola, and C. sojae: Four Species Pathogenic to Soybean (Glycine max).</title>
        <authorList>
            <person name="Rogerio F."/>
            <person name="Boufleur T.R."/>
            <person name="Ciampi-Guillardi M."/>
            <person name="Sukno S.A."/>
            <person name="Thon M.R."/>
            <person name="Massola Junior N.S."/>
            <person name="Baroncelli R."/>
        </authorList>
    </citation>
    <scope>NUCLEOTIDE SEQUENCE [LARGE SCALE GENOMIC DNA]</scope>
    <source>
        <strain evidence="2 3">LFN0009</strain>
    </source>
</reference>
<accession>A0A8H6JBB0</accession>
<evidence type="ECO:0000313" key="2">
    <source>
        <dbReference type="EMBL" id="KAF6809969.1"/>
    </source>
</evidence>
<protein>
    <submittedName>
        <fullName evidence="2">Uncharacterized protein</fullName>
    </submittedName>
</protein>